<protein>
    <recommendedName>
        <fullName evidence="3">Bacteriophage protein</fullName>
    </recommendedName>
</protein>
<dbReference type="EMBL" id="AHIE01000002">
    <property type="protein sequence ID" value="EHU01673.1"/>
    <property type="molecule type" value="Genomic_DNA"/>
</dbReference>
<proteinExistence type="predicted"/>
<accession>H3R910</accession>
<evidence type="ECO:0000313" key="1">
    <source>
        <dbReference type="EMBL" id="EHU01673.1"/>
    </source>
</evidence>
<evidence type="ECO:0008006" key="3">
    <source>
        <dbReference type="Google" id="ProtNLM"/>
    </source>
</evidence>
<comment type="caution">
    <text evidence="1">The sequence shown here is derived from an EMBL/GenBank/DDBJ whole genome shotgun (WGS) entry which is preliminary data.</text>
</comment>
<dbReference type="Proteomes" id="UP000005050">
    <property type="component" value="Unassembled WGS sequence"/>
</dbReference>
<dbReference type="AlphaFoldDB" id="H3R910"/>
<name>H3R910_PANSE</name>
<organism evidence="1 2">
    <name type="scientific">Pantoea stewartii subsp. stewartii DC283</name>
    <dbReference type="NCBI Taxonomy" id="660596"/>
    <lineage>
        <taxon>Bacteria</taxon>
        <taxon>Pseudomonadati</taxon>
        <taxon>Pseudomonadota</taxon>
        <taxon>Gammaproteobacteria</taxon>
        <taxon>Enterobacterales</taxon>
        <taxon>Erwiniaceae</taxon>
        <taxon>Pantoea</taxon>
    </lineage>
</organism>
<evidence type="ECO:0000313" key="2">
    <source>
        <dbReference type="Proteomes" id="UP000005050"/>
    </source>
</evidence>
<reference evidence="1 2" key="1">
    <citation type="journal article" date="2012" name="Mol. Microbiol.">
        <title>The genetic and structural basis of two distinct terminal side branch residues in stewartan and amylovoran exopolysaccharides and their potential role in host adaptation.</title>
        <authorList>
            <person name="Wang X."/>
            <person name="Yang F."/>
            <person name="von Bodman S.B."/>
        </authorList>
    </citation>
    <scope>NUCLEOTIDE SEQUENCE [LARGE SCALE GENOMIC DNA]</scope>
    <source>
        <strain evidence="1 2">DC283</strain>
    </source>
</reference>
<gene>
    <name evidence="1" type="ORF">CKS_0108</name>
</gene>
<sequence length="55" mass="6734">MMNKSFEMMMRRRYGRRYDLTRDQDGFYCREIVRRMLEVFCECRGASNGNVLIDL</sequence>